<dbReference type="PANTHER" id="PTHR12066">
    <property type="entry name" value="TELOMERASE REVERSE TRANSCRIPTASE"/>
    <property type="match status" value="1"/>
</dbReference>
<dbReference type="GO" id="GO:0070034">
    <property type="term" value="F:telomerase RNA binding"/>
    <property type="evidence" value="ECO:0007669"/>
    <property type="project" value="TreeGrafter"/>
</dbReference>
<dbReference type="Proteomes" id="UP001234989">
    <property type="component" value="Chromosome 1"/>
</dbReference>
<dbReference type="GO" id="GO:0003720">
    <property type="term" value="F:telomerase activity"/>
    <property type="evidence" value="ECO:0007669"/>
    <property type="project" value="InterPro"/>
</dbReference>
<sequence>MTISEQCSSSNVISFGYDKMSRCSDIVEALTSPSWSLLLTRIGDVLMVYLLKNTSIFLWLPRNKHHQVAGFPISDLCLKSQVHISVTTYKPSLLHPGNYQFQKRLLLRL</sequence>
<dbReference type="PANTHER" id="PTHR12066:SF0">
    <property type="entry name" value="TELOMERASE REVERSE TRANSCRIPTASE"/>
    <property type="match status" value="1"/>
</dbReference>
<dbReference type="InterPro" id="IPR003545">
    <property type="entry name" value="Telomerase_RT"/>
</dbReference>
<keyword evidence="1" id="KW-0460">Magnesium</keyword>
<gene>
    <name evidence="2" type="ORF">MTR67_004230</name>
</gene>
<evidence type="ECO:0000313" key="3">
    <source>
        <dbReference type="Proteomes" id="UP001234989"/>
    </source>
</evidence>
<keyword evidence="1" id="KW-0548">Nucleotidyltransferase</keyword>
<keyword evidence="1" id="KW-0479">Metal-binding</keyword>
<comment type="catalytic activity">
    <reaction evidence="1">
        <text>DNA(n) + a 2'-deoxyribonucleoside 5'-triphosphate = DNA(n+1) + diphosphate</text>
        <dbReference type="Rhea" id="RHEA:22508"/>
        <dbReference type="Rhea" id="RHEA-COMP:17339"/>
        <dbReference type="Rhea" id="RHEA-COMP:17340"/>
        <dbReference type="ChEBI" id="CHEBI:33019"/>
        <dbReference type="ChEBI" id="CHEBI:61560"/>
        <dbReference type="ChEBI" id="CHEBI:173112"/>
        <dbReference type="EC" id="2.7.7.49"/>
    </reaction>
</comment>
<keyword evidence="1" id="KW-0808">Transferase</keyword>
<dbReference type="EC" id="2.7.7.49" evidence="1"/>
<dbReference type="GO" id="GO:0007004">
    <property type="term" value="P:telomere maintenance via telomerase"/>
    <property type="evidence" value="ECO:0007669"/>
    <property type="project" value="TreeGrafter"/>
</dbReference>
<keyword evidence="3" id="KW-1185">Reference proteome</keyword>
<comment type="subcellular location">
    <subcellularLocation>
        <location evidence="1">Nucleus</location>
    </subcellularLocation>
    <subcellularLocation>
        <location evidence="1">Chromosome</location>
        <location evidence="1">Telomere</location>
    </subcellularLocation>
</comment>
<dbReference type="AlphaFoldDB" id="A0AAF0PX81"/>
<dbReference type="SMR" id="A0AAF0PX81"/>
<dbReference type="GO" id="GO:0000781">
    <property type="term" value="C:chromosome, telomeric region"/>
    <property type="evidence" value="ECO:0007669"/>
    <property type="project" value="UniProtKB-SubCell"/>
</dbReference>
<accession>A0AAF0PX81</accession>
<comment type="function">
    <text evidence="1">Telomerase is a ribonucleoprotein enzyme essential for the replication of chromosome termini in most eukaryotes. It elongates telomeres. It is a reverse transcriptase that adds simple sequence repeats to chromosome ends by copying a template sequence within the RNA component of the enzyme.</text>
</comment>
<keyword evidence="1" id="KW-0779">Telomere</keyword>
<evidence type="ECO:0000256" key="1">
    <source>
        <dbReference type="RuleBase" id="RU365061"/>
    </source>
</evidence>
<dbReference type="GO" id="GO:0000333">
    <property type="term" value="C:telomerase catalytic core complex"/>
    <property type="evidence" value="ECO:0007669"/>
    <property type="project" value="TreeGrafter"/>
</dbReference>
<proteinExistence type="inferred from homology"/>
<protein>
    <recommendedName>
        <fullName evidence="1">Telomerase reverse transcriptase</fullName>
        <ecNumber evidence="1">2.7.7.49</ecNumber>
    </recommendedName>
    <alternativeName>
        <fullName evidence="1">Telomerase catalytic subunit</fullName>
    </alternativeName>
</protein>
<keyword evidence="1" id="KW-0158">Chromosome</keyword>
<reference evidence="2" key="1">
    <citation type="submission" date="2023-08" db="EMBL/GenBank/DDBJ databases">
        <title>A de novo genome assembly of Solanum verrucosum Schlechtendal, a Mexican diploid species geographically isolated from the other diploid A-genome species in potato relatives.</title>
        <authorList>
            <person name="Hosaka K."/>
        </authorList>
    </citation>
    <scope>NUCLEOTIDE SEQUENCE</scope>
    <source>
        <tissue evidence="2">Young leaves</tissue>
    </source>
</reference>
<organism evidence="2 3">
    <name type="scientific">Solanum verrucosum</name>
    <dbReference type="NCBI Taxonomy" id="315347"/>
    <lineage>
        <taxon>Eukaryota</taxon>
        <taxon>Viridiplantae</taxon>
        <taxon>Streptophyta</taxon>
        <taxon>Embryophyta</taxon>
        <taxon>Tracheophyta</taxon>
        <taxon>Spermatophyta</taxon>
        <taxon>Magnoliopsida</taxon>
        <taxon>eudicotyledons</taxon>
        <taxon>Gunneridae</taxon>
        <taxon>Pentapetalae</taxon>
        <taxon>asterids</taxon>
        <taxon>lamiids</taxon>
        <taxon>Solanales</taxon>
        <taxon>Solanaceae</taxon>
        <taxon>Solanoideae</taxon>
        <taxon>Solaneae</taxon>
        <taxon>Solanum</taxon>
    </lineage>
</organism>
<dbReference type="EMBL" id="CP133612">
    <property type="protein sequence ID" value="WMV10845.1"/>
    <property type="molecule type" value="Genomic_DNA"/>
</dbReference>
<dbReference type="GO" id="GO:0046872">
    <property type="term" value="F:metal ion binding"/>
    <property type="evidence" value="ECO:0007669"/>
    <property type="project" value="UniProtKB-KW"/>
</dbReference>
<evidence type="ECO:0000313" key="2">
    <source>
        <dbReference type="EMBL" id="WMV10845.1"/>
    </source>
</evidence>
<keyword evidence="1" id="KW-0695">RNA-directed DNA polymerase</keyword>
<keyword evidence="1" id="KW-0539">Nucleus</keyword>
<name>A0AAF0PX81_SOLVR</name>
<comment type="similarity">
    <text evidence="1">Belongs to the reverse transcriptase family. Telomerase subfamily.</text>
</comment>
<dbReference type="GO" id="GO:0042162">
    <property type="term" value="F:telomeric DNA binding"/>
    <property type="evidence" value="ECO:0007669"/>
    <property type="project" value="TreeGrafter"/>
</dbReference>